<evidence type="ECO:0000313" key="1">
    <source>
        <dbReference type="EMBL" id="CAP54133.1"/>
    </source>
</evidence>
<evidence type="ECO:0000313" key="2">
    <source>
        <dbReference type="Proteomes" id="UP000001176"/>
    </source>
</evidence>
<name>A9H2B9_GLUDA</name>
<reference evidence="1 2" key="1">
    <citation type="journal article" date="2009" name="BMC Genomics">
        <title>Complete genome sequence of the sugarcane nitrogen-fixing endophyte Gluconacetobacter diazotrophicus Pal5.</title>
        <authorList>
            <person name="Bertalan M."/>
            <person name="Albano R."/>
            <person name="Padua V."/>
            <person name="Rouws L."/>
            <person name="Rojas C."/>
            <person name="Hemerly A."/>
            <person name="Teixeira K."/>
            <person name="Schwab S."/>
            <person name="Araujo J."/>
            <person name="Oliveira A."/>
            <person name="Franca L."/>
            <person name="Magalhaes V."/>
            <person name="Alqueres S."/>
            <person name="Cardoso A."/>
            <person name="Almeida W."/>
            <person name="Loureiro M.M."/>
            <person name="Nogueira E."/>
            <person name="Cidade D."/>
            <person name="Oliveira D."/>
            <person name="Simao T."/>
            <person name="Macedo J."/>
            <person name="Valadao A."/>
            <person name="Dreschsel M."/>
            <person name="Freitas F."/>
            <person name="Vidal M."/>
            <person name="Guedes H."/>
            <person name="Rodrigues E."/>
            <person name="Meneses C."/>
            <person name="Brioso P."/>
            <person name="Pozzer L."/>
            <person name="Figueiredo D."/>
            <person name="Montano H."/>
            <person name="Junior J."/>
            <person name="Filho G."/>
            <person name="Flores V."/>
            <person name="Ferreira B."/>
            <person name="Branco A."/>
            <person name="Gonzalez P."/>
            <person name="Guillobel H."/>
            <person name="Lemos M."/>
            <person name="Seibel L."/>
            <person name="Macedo J."/>
            <person name="Alves-Ferreira M."/>
            <person name="Sachetto-Martins G."/>
            <person name="Coelho A."/>
            <person name="Santos E."/>
            <person name="Amaral G."/>
            <person name="Neves A."/>
            <person name="Pacheco A.B."/>
            <person name="Carvalho D."/>
            <person name="Lery L."/>
            <person name="Bisch P."/>
            <person name="Rossle S.C."/>
            <person name="Urmenyi T."/>
            <person name="Kruger W.V."/>
            <person name="Martins O."/>
            <person name="Baldani J.I."/>
            <person name="Ferreira P.C."/>
        </authorList>
    </citation>
    <scope>NUCLEOTIDE SEQUENCE [LARGE SCALE GENOMIC DNA]</scope>
    <source>
        <strain evidence="2">ATCC 49037 / DSM 5601 / CCUG 37298 / CIP 103539 / LMG 7603 / PAl5</strain>
    </source>
</reference>
<dbReference type="AlphaFoldDB" id="A9H2B9"/>
<keyword evidence="2" id="KW-1185">Reference proteome</keyword>
<dbReference type="Proteomes" id="UP000001176">
    <property type="component" value="Chromosome"/>
</dbReference>
<gene>
    <name evidence="1" type="ordered locus">GDI0190</name>
</gene>
<organism evidence="1 2">
    <name type="scientific">Gluconacetobacter diazotrophicus (strain ATCC 49037 / DSM 5601 / CCUG 37298 / CIP 103539 / LMG 7603 / PAl5)</name>
    <dbReference type="NCBI Taxonomy" id="272568"/>
    <lineage>
        <taxon>Bacteria</taxon>
        <taxon>Pseudomonadati</taxon>
        <taxon>Pseudomonadota</taxon>
        <taxon>Alphaproteobacteria</taxon>
        <taxon>Acetobacterales</taxon>
        <taxon>Acetobacteraceae</taxon>
        <taxon>Gluconacetobacter</taxon>
    </lineage>
</organism>
<proteinExistence type="predicted"/>
<accession>A9H2B9</accession>
<dbReference type="EMBL" id="AM889285">
    <property type="protein sequence ID" value="CAP54133.1"/>
    <property type="molecule type" value="Genomic_DNA"/>
</dbReference>
<protein>
    <submittedName>
        <fullName evidence="1">Uncharacterized protein</fullName>
    </submittedName>
</protein>
<dbReference type="KEGG" id="gdi:GDI0190"/>
<sequence>MTNYNHNIIEKLRHRYYSESDAKPDRKKSVARLQFVSV</sequence>